<evidence type="ECO:0000313" key="12">
    <source>
        <dbReference type="Proteomes" id="UP000014760"/>
    </source>
</evidence>
<dbReference type="InterPro" id="IPR015943">
    <property type="entry name" value="WD40/YVTN_repeat-like_dom_sf"/>
</dbReference>
<dbReference type="Proteomes" id="UP000014760">
    <property type="component" value="Unassembled WGS sequence"/>
</dbReference>
<dbReference type="GO" id="GO:0031145">
    <property type="term" value="P:anaphase-promoting complex-dependent catabolic process"/>
    <property type="evidence" value="ECO:0007669"/>
    <property type="project" value="TreeGrafter"/>
</dbReference>
<evidence type="ECO:0000313" key="11">
    <source>
        <dbReference type="EnsemblMetazoa" id="CapteP152549"/>
    </source>
</evidence>
<dbReference type="STRING" id="283909.R7TGU3"/>
<dbReference type="EnsemblMetazoa" id="CapteT152549">
    <property type="protein sequence ID" value="CapteP152549"/>
    <property type="gene ID" value="CapteG152549"/>
</dbReference>
<dbReference type="PANTHER" id="PTHR19918:SF8">
    <property type="entry name" value="FI02843P"/>
    <property type="match status" value="1"/>
</dbReference>
<sequence length="521" mass="57688">MSHFNLDSEINNCVRMDNANLGPKIRWQRKMNESCNMSVNDSILNASASNASFCQSAKTPKKALNMSLNNSKTPHNKTPTRIRKSKTPCNTPSRLADRFIPNRASSQYDLAHHLMTSRNNQDSDAAFSTQQMRRAIQENIQGAEGCNSRILSYQQKPPPAPEGHQSNLAVLYSQSSSASTKKKAARSIPQVPERILDAPCLLDDYYLNLLDWSCNNHMAVCLGGCLFLWDSATGEIKQLMEMENPEEYVTSVSWIKEGNYLAVGTSNAEVMVWDVEKQKRLRCMTGHAGRVGSLAWNSHILTSGARSGKIHHHDVRSAQHLVSALDGHTQEVCGLKWSPDGKYLASGGNDNLLNIWSAVPGNSYSSSTPVHSFSRHLAAVKALAWCPWQPSLLASGGGTADRNICFWNVSTGSCVSNVDTGSQVCSILWSKEYKELVSSHGYERNQLIVWKYPSMEKVTELLGHSSRVLHLALSPDGQTVASAAPDETVRLWNCFAVDPEKKKKHRPTKSDNPSFLMKSIR</sequence>
<feature type="repeat" description="WD" evidence="7">
    <location>
        <begin position="325"/>
        <end position="366"/>
    </location>
</feature>
<dbReference type="OMA" id="PVKSHHG"/>
<dbReference type="FunCoup" id="R7TGU3">
    <property type="interactions" value="839"/>
</dbReference>
<feature type="repeat" description="WD" evidence="7">
    <location>
        <begin position="461"/>
        <end position="493"/>
    </location>
</feature>
<evidence type="ECO:0000259" key="9">
    <source>
        <dbReference type="Pfam" id="PF24807"/>
    </source>
</evidence>
<dbReference type="PROSITE" id="PS50082">
    <property type="entry name" value="WD_REPEATS_2"/>
    <property type="match status" value="3"/>
</dbReference>
<feature type="region of interest" description="Disordered" evidence="8">
    <location>
        <begin position="66"/>
        <end position="91"/>
    </location>
</feature>
<dbReference type="InterPro" id="IPR056150">
    <property type="entry name" value="WD40_CDC20-Fz"/>
</dbReference>
<organism evidence="10">
    <name type="scientific">Capitella teleta</name>
    <name type="common">Polychaete worm</name>
    <dbReference type="NCBI Taxonomy" id="283909"/>
    <lineage>
        <taxon>Eukaryota</taxon>
        <taxon>Metazoa</taxon>
        <taxon>Spiralia</taxon>
        <taxon>Lophotrochozoa</taxon>
        <taxon>Annelida</taxon>
        <taxon>Polychaeta</taxon>
        <taxon>Sedentaria</taxon>
        <taxon>Scolecida</taxon>
        <taxon>Capitellidae</taxon>
        <taxon>Capitella</taxon>
    </lineage>
</organism>
<reference evidence="12" key="1">
    <citation type="submission" date="2012-12" db="EMBL/GenBank/DDBJ databases">
        <authorList>
            <person name="Hellsten U."/>
            <person name="Grimwood J."/>
            <person name="Chapman J.A."/>
            <person name="Shapiro H."/>
            <person name="Aerts A."/>
            <person name="Otillar R.P."/>
            <person name="Terry A.Y."/>
            <person name="Boore J.L."/>
            <person name="Simakov O."/>
            <person name="Marletaz F."/>
            <person name="Cho S.-J."/>
            <person name="Edsinger-Gonzales E."/>
            <person name="Havlak P."/>
            <person name="Kuo D.-H."/>
            <person name="Larsson T."/>
            <person name="Lv J."/>
            <person name="Arendt D."/>
            <person name="Savage R."/>
            <person name="Osoegawa K."/>
            <person name="de Jong P."/>
            <person name="Lindberg D.R."/>
            <person name="Seaver E.C."/>
            <person name="Weisblat D.A."/>
            <person name="Putnam N.H."/>
            <person name="Grigoriev I.V."/>
            <person name="Rokhsar D.S."/>
        </authorList>
    </citation>
    <scope>NUCLEOTIDE SEQUENCE</scope>
    <source>
        <strain evidence="12">I ESC-2004</strain>
    </source>
</reference>
<dbReference type="PANTHER" id="PTHR19918">
    <property type="entry name" value="CELL DIVISION CYCLE 20 CDC20 FIZZY -RELATED"/>
    <property type="match status" value="1"/>
</dbReference>
<keyword evidence="2 7" id="KW-0853">WD repeat</keyword>
<proteinExistence type="inferred from homology"/>
<keyword evidence="3" id="KW-0132">Cell division</keyword>
<evidence type="ECO:0000256" key="1">
    <source>
        <dbReference type="ARBA" id="ARBA00006445"/>
    </source>
</evidence>
<feature type="domain" description="CDC20/Fizzy WD40" evidence="9">
    <location>
        <begin position="196"/>
        <end position="492"/>
    </location>
</feature>
<dbReference type="GO" id="GO:0005680">
    <property type="term" value="C:anaphase-promoting complex"/>
    <property type="evidence" value="ECO:0007669"/>
    <property type="project" value="TreeGrafter"/>
</dbReference>
<evidence type="ECO:0000313" key="10">
    <source>
        <dbReference type="EMBL" id="ELT92712.1"/>
    </source>
</evidence>
<evidence type="ECO:0000256" key="5">
    <source>
        <dbReference type="ARBA" id="ARBA00022776"/>
    </source>
</evidence>
<gene>
    <name evidence="10" type="ORF">CAPTEDRAFT_152549</name>
</gene>
<keyword evidence="4" id="KW-0677">Repeat</keyword>
<keyword evidence="6" id="KW-0131">Cell cycle</keyword>
<dbReference type="InterPro" id="IPR001680">
    <property type="entry name" value="WD40_rpt"/>
</dbReference>
<dbReference type="OrthoDB" id="10263272at2759"/>
<evidence type="ECO:0000256" key="6">
    <source>
        <dbReference type="ARBA" id="ARBA00023306"/>
    </source>
</evidence>
<feature type="repeat" description="WD" evidence="7">
    <location>
        <begin position="242"/>
        <end position="283"/>
    </location>
</feature>
<feature type="compositionally biased region" description="Basic residues" evidence="8">
    <location>
        <begin position="74"/>
        <end position="86"/>
    </location>
</feature>
<dbReference type="SMART" id="SM00320">
    <property type="entry name" value="WD40"/>
    <property type="match status" value="7"/>
</dbReference>
<dbReference type="PROSITE" id="PS50294">
    <property type="entry name" value="WD_REPEATS_REGION"/>
    <property type="match status" value="3"/>
</dbReference>
<evidence type="ECO:0000256" key="4">
    <source>
        <dbReference type="ARBA" id="ARBA00022737"/>
    </source>
</evidence>
<keyword evidence="5" id="KW-0498">Mitosis</keyword>
<name>R7TGU3_CAPTE</name>
<dbReference type="GO" id="GO:1990757">
    <property type="term" value="F:ubiquitin ligase activator activity"/>
    <property type="evidence" value="ECO:0007669"/>
    <property type="project" value="TreeGrafter"/>
</dbReference>
<accession>R7TGU3</accession>
<dbReference type="InterPro" id="IPR033010">
    <property type="entry name" value="Cdc20/Fizzy"/>
</dbReference>
<dbReference type="HOGENOM" id="CLU_014831_6_1_1"/>
<dbReference type="InterPro" id="IPR036322">
    <property type="entry name" value="WD40_repeat_dom_sf"/>
</dbReference>
<comment type="similarity">
    <text evidence="1">Belongs to the WD repeat CDC20/Fizzy family.</text>
</comment>
<keyword evidence="12" id="KW-1185">Reference proteome</keyword>
<dbReference type="GO" id="GO:0051301">
    <property type="term" value="P:cell division"/>
    <property type="evidence" value="ECO:0007669"/>
    <property type="project" value="UniProtKB-KW"/>
</dbReference>
<evidence type="ECO:0000256" key="7">
    <source>
        <dbReference type="PROSITE-ProRule" id="PRU00221"/>
    </source>
</evidence>
<dbReference type="EMBL" id="KB310021">
    <property type="protein sequence ID" value="ELT92712.1"/>
    <property type="molecule type" value="Genomic_DNA"/>
</dbReference>
<evidence type="ECO:0000256" key="2">
    <source>
        <dbReference type="ARBA" id="ARBA00022574"/>
    </source>
</evidence>
<dbReference type="EMBL" id="AMQN01013183">
    <property type="status" value="NOT_ANNOTATED_CDS"/>
    <property type="molecule type" value="Genomic_DNA"/>
</dbReference>
<dbReference type="GO" id="GO:1905786">
    <property type="term" value="P:positive regulation of anaphase-promoting complex-dependent catabolic process"/>
    <property type="evidence" value="ECO:0007669"/>
    <property type="project" value="TreeGrafter"/>
</dbReference>
<feature type="region of interest" description="Disordered" evidence="8">
    <location>
        <begin position="502"/>
        <end position="521"/>
    </location>
</feature>
<dbReference type="CDD" id="cd00200">
    <property type="entry name" value="WD40"/>
    <property type="match status" value="1"/>
</dbReference>
<reference evidence="11" key="3">
    <citation type="submission" date="2015-06" db="UniProtKB">
        <authorList>
            <consortium name="EnsemblMetazoa"/>
        </authorList>
    </citation>
    <scope>IDENTIFICATION</scope>
</reference>
<protein>
    <recommendedName>
        <fullName evidence="9">CDC20/Fizzy WD40 domain-containing protein</fullName>
    </recommendedName>
</protein>
<dbReference type="Gene3D" id="2.130.10.10">
    <property type="entry name" value="YVTN repeat-like/Quinoprotein amine dehydrogenase"/>
    <property type="match status" value="1"/>
</dbReference>
<dbReference type="SUPFAM" id="SSF50978">
    <property type="entry name" value="WD40 repeat-like"/>
    <property type="match status" value="1"/>
</dbReference>
<evidence type="ECO:0000256" key="8">
    <source>
        <dbReference type="SAM" id="MobiDB-lite"/>
    </source>
</evidence>
<dbReference type="GO" id="GO:0010997">
    <property type="term" value="F:anaphase-promoting complex binding"/>
    <property type="evidence" value="ECO:0007669"/>
    <property type="project" value="InterPro"/>
</dbReference>
<dbReference type="Pfam" id="PF24807">
    <property type="entry name" value="WD40_CDC20-Fz"/>
    <property type="match status" value="1"/>
</dbReference>
<reference evidence="10 12" key="2">
    <citation type="journal article" date="2013" name="Nature">
        <title>Insights into bilaterian evolution from three spiralian genomes.</title>
        <authorList>
            <person name="Simakov O."/>
            <person name="Marletaz F."/>
            <person name="Cho S.J."/>
            <person name="Edsinger-Gonzales E."/>
            <person name="Havlak P."/>
            <person name="Hellsten U."/>
            <person name="Kuo D.H."/>
            <person name="Larsson T."/>
            <person name="Lv J."/>
            <person name="Arendt D."/>
            <person name="Savage R."/>
            <person name="Osoegawa K."/>
            <person name="de Jong P."/>
            <person name="Grimwood J."/>
            <person name="Chapman J.A."/>
            <person name="Shapiro H."/>
            <person name="Aerts A."/>
            <person name="Otillar R.P."/>
            <person name="Terry A.Y."/>
            <person name="Boore J.L."/>
            <person name="Grigoriev I.V."/>
            <person name="Lindberg D.R."/>
            <person name="Seaver E.C."/>
            <person name="Weisblat D.A."/>
            <person name="Putnam N.H."/>
            <person name="Rokhsar D.S."/>
        </authorList>
    </citation>
    <scope>NUCLEOTIDE SEQUENCE</scope>
    <source>
        <strain evidence="10 12">I ESC-2004</strain>
    </source>
</reference>
<evidence type="ECO:0000256" key="3">
    <source>
        <dbReference type="ARBA" id="ARBA00022618"/>
    </source>
</evidence>
<dbReference type="AlphaFoldDB" id="R7TGU3"/>